<evidence type="ECO:0000313" key="1">
    <source>
        <dbReference type="EMBL" id="KAK1306945.1"/>
    </source>
</evidence>
<reference evidence="1" key="1">
    <citation type="journal article" date="2023" name="Nat. Commun.">
        <title>Diploid and tetraploid genomes of Acorus and the evolution of monocots.</title>
        <authorList>
            <person name="Ma L."/>
            <person name="Liu K.W."/>
            <person name="Li Z."/>
            <person name="Hsiao Y.Y."/>
            <person name="Qi Y."/>
            <person name="Fu T."/>
            <person name="Tang G.D."/>
            <person name="Zhang D."/>
            <person name="Sun W.H."/>
            <person name="Liu D.K."/>
            <person name="Li Y."/>
            <person name="Chen G.Z."/>
            <person name="Liu X.D."/>
            <person name="Liao X.Y."/>
            <person name="Jiang Y.T."/>
            <person name="Yu X."/>
            <person name="Hao Y."/>
            <person name="Huang J."/>
            <person name="Zhao X.W."/>
            <person name="Ke S."/>
            <person name="Chen Y.Y."/>
            <person name="Wu W.L."/>
            <person name="Hsu J.L."/>
            <person name="Lin Y.F."/>
            <person name="Huang M.D."/>
            <person name="Li C.Y."/>
            <person name="Huang L."/>
            <person name="Wang Z.W."/>
            <person name="Zhao X."/>
            <person name="Zhong W.Y."/>
            <person name="Peng D.H."/>
            <person name="Ahmad S."/>
            <person name="Lan S."/>
            <person name="Zhang J.S."/>
            <person name="Tsai W.C."/>
            <person name="Van de Peer Y."/>
            <person name="Liu Z.J."/>
        </authorList>
    </citation>
    <scope>NUCLEOTIDE SEQUENCE</scope>
    <source>
        <strain evidence="1">CP</strain>
    </source>
</reference>
<dbReference type="SUPFAM" id="SSF53098">
    <property type="entry name" value="Ribonuclease H-like"/>
    <property type="match status" value="1"/>
</dbReference>
<evidence type="ECO:0000313" key="2">
    <source>
        <dbReference type="Proteomes" id="UP001180020"/>
    </source>
</evidence>
<sequence>MVSNAFDVQIEEKELTSSIVKWLRSDDGWLKLNTDGSLADDRGGYGALIRNSNSDFQIGLAGRLDLPSINLLELKAIEKGVMLTSILATYQSMRGESLILPQQLWKEIEEALDNDNQELMEQ</sequence>
<evidence type="ECO:0008006" key="3">
    <source>
        <dbReference type="Google" id="ProtNLM"/>
    </source>
</evidence>
<keyword evidence="2" id="KW-1185">Reference proteome</keyword>
<comment type="caution">
    <text evidence="1">The sequence shown here is derived from an EMBL/GenBank/DDBJ whole genome shotgun (WGS) entry which is preliminary data.</text>
</comment>
<proteinExistence type="predicted"/>
<protein>
    <recommendedName>
        <fullName evidence="3">RNase H type-1 domain-containing protein</fullName>
    </recommendedName>
</protein>
<dbReference type="Proteomes" id="UP001180020">
    <property type="component" value="Unassembled WGS sequence"/>
</dbReference>
<dbReference type="EMBL" id="JAUJYO010000010">
    <property type="protein sequence ID" value="KAK1306945.1"/>
    <property type="molecule type" value="Genomic_DNA"/>
</dbReference>
<gene>
    <name evidence="1" type="ORF">QJS10_CPA10g01775</name>
</gene>
<organism evidence="1 2">
    <name type="scientific">Acorus calamus</name>
    <name type="common">Sweet flag</name>
    <dbReference type="NCBI Taxonomy" id="4465"/>
    <lineage>
        <taxon>Eukaryota</taxon>
        <taxon>Viridiplantae</taxon>
        <taxon>Streptophyta</taxon>
        <taxon>Embryophyta</taxon>
        <taxon>Tracheophyta</taxon>
        <taxon>Spermatophyta</taxon>
        <taxon>Magnoliopsida</taxon>
        <taxon>Liliopsida</taxon>
        <taxon>Acoraceae</taxon>
        <taxon>Acorus</taxon>
    </lineage>
</organism>
<dbReference type="AlphaFoldDB" id="A0AAV9E223"/>
<accession>A0AAV9E223</accession>
<dbReference type="InterPro" id="IPR012337">
    <property type="entry name" value="RNaseH-like_sf"/>
</dbReference>
<name>A0AAV9E223_ACOCL</name>
<reference evidence="1" key="2">
    <citation type="submission" date="2023-06" db="EMBL/GenBank/DDBJ databases">
        <authorList>
            <person name="Ma L."/>
            <person name="Liu K.-W."/>
            <person name="Li Z."/>
            <person name="Hsiao Y.-Y."/>
            <person name="Qi Y."/>
            <person name="Fu T."/>
            <person name="Tang G."/>
            <person name="Zhang D."/>
            <person name="Sun W.-H."/>
            <person name="Liu D.-K."/>
            <person name="Li Y."/>
            <person name="Chen G.-Z."/>
            <person name="Liu X.-D."/>
            <person name="Liao X.-Y."/>
            <person name="Jiang Y.-T."/>
            <person name="Yu X."/>
            <person name="Hao Y."/>
            <person name="Huang J."/>
            <person name="Zhao X.-W."/>
            <person name="Ke S."/>
            <person name="Chen Y.-Y."/>
            <person name="Wu W.-L."/>
            <person name="Hsu J.-L."/>
            <person name="Lin Y.-F."/>
            <person name="Huang M.-D."/>
            <person name="Li C.-Y."/>
            <person name="Huang L."/>
            <person name="Wang Z.-W."/>
            <person name="Zhao X."/>
            <person name="Zhong W.-Y."/>
            <person name="Peng D.-H."/>
            <person name="Ahmad S."/>
            <person name="Lan S."/>
            <person name="Zhang J.-S."/>
            <person name="Tsai W.-C."/>
            <person name="Van De Peer Y."/>
            <person name="Liu Z.-J."/>
        </authorList>
    </citation>
    <scope>NUCLEOTIDE SEQUENCE</scope>
    <source>
        <strain evidence="1">CP</strain>
        <tissue evidence="1">Leaves</tissue>
    </source>
</reference>